<dbReference type="Pfam" id="PF05936">
    <property type="entry name" value="T6SS_VasE"/>
    <property type="match status" value="1"/>
</dbReference>
<dbReference type="PANTHER" id="PTHR35566">
    <property type="entry name" value="BLR3599 PROTEIN"/>
    <property type="match status" value="1"/>
</dbReference>
<sequence>MSAGDNPCSAGLPDAVRWYEGMRLAPQHFQQQSARLEMLAPALLRSVEPLHWGLLHLRTRQDGPVVAVTELEAVMPDGLLVSSRADQVLSIDLSKIDADADGMWRLSLAVPARGTGARPGPRRFLDQGSMLVNDQNPGGVDATVSLLRPNLQLVCGHGQGFATDELLPLLRFQDNGALPLQTGYIAPWLRVGPGLPLYGRIDRLCRDLRLNYATLANEQGADAALAARRQAILAQLAARLLELEATHQGGSAHPQRLFLLLAGLLGALSAGVPGMALPRLPDFDYRDIALAVDPLLDELERVRKRLAPDFIWAAFAARGAHDYEIDLGAIEPAEPYIIALQKPARASDADMAHWLREALICSAGKEADLQRRRSRGIGTLALSVEQAQGIGGDSGRTLFRLDPGGAAADCFDPGAALRILGPGGNADNYIEPRAVAMLLRSARPNAGER</sequence>
<dbReference type="Proteomes" id="UP000610594">
    <property type="component" value="Unassembled WGS sequence"/>
</dbReference>
<protein>
    <recommendedName>
        <fullName evidence="3">Type VI secretion system baseplate subunit TssK</fullName>
    </recommendedName>
</protein>
<reference evidence="1 2" key="1">
    <citation type="submission" date="2019-10" db="EMBL/GenBank/DDBJ databases">
        <title>Taxonomy of Antarctic Massilia spp.: description of Massilia rubra sp. nov., Massilia aquatica sp. nov., Massilia mucilaginosa sp. nov., Massilia frigida sp. nov. isolated from streams, lakes and regoliths.</title>
        <authorList>
            <person name="Holochova P."/>
            <person name="Sedlacek I."/>
            <person name="Kralova S."/>
            <person name="Maslanova I."/>
            <person name="Busse H.-J."/>
            <person name="Stankova E."/>
            <person name="Vrbovska V."/>
            <person name="Kovarovic V."/>
            <person name="Bartak M."/>
            <person name="Svec P."/>
            <person name="Pantucek R."/>
        </authorList>
    </citation>
    <scope>NUCLEOTIDE SEQUENCE [LARGE SCALE GENOMIC DNA]</scope>
    <source>
        <strain evidence="1 2">CCM 8694</strain>
    </source>
</reference>
<proteinExistence type="predicted"/>
<dbReference type="InterPro" id="IPR010263">
    <property type="entry name" value="T6SS_TssK"/>
</dbReference>
<name>A0ABX0N263_9BURK</name>
<dbReference type="EMBL" id="WHJF01000115">
    <property type="protein sequence ID" value="NHZ66140.1"/>
    <property type="molecule type" value="Genomic_DNA"/>
</dbReference>
<dbReference type="NCBIfam" id="TIGR03353">
    <property type="entry name" value="VI_chp_4"/>
    <property type="match status" value="1"/>
</dbReference>
<gene>
    <name evidence="1" type="ORF">F1735_28260</name>
</gene>
<organism evidence="1 2">
    <name type="scientific">Massilia genomosp. 1</name>
    <dbReference type="NCBI Taxonomy" id="2609280"/>
    <lineage>
        <taxon>Bacteria</taxon>
        <taxon>Pseudomonadati</taxon>
        <taxon>Pseudomonadota</taxon>
        <taxon>Betaproteobacteria</taxon>
        <taxon>Burkholderiales</taxon>
        <taxon>Oxalobacteraceae</taxon>
        <taxon>Telluria group</taxon>
        <taxon>Massilia</taxon>
    </lineage>
</organism>
<keyword evidence="2" id="KW-1185">Reference proteome</keyword>
<evidence type="ECO:0000313" key="2">
    <source>
        <dbReference type="Proteomes" id="UP000610594"/>
    </source>
</evidence>
<comment type="caution">
    <text evidence="1">The sequence shown here is derived from an EMBL/GenBank/DDBJ whole genome shotgun (WGS) entry which is preliminary data.</text>
</comment>
<evidence type="ECO:0008006" key="3">
    <source>
        <dbReference type="Google" id="ProtNLM"/>
    </source>
</evidence>
<accession>A0ABX0N263</accession>
<evidence type="ECO:0000313" key="1">
    <source>
        <dbReference type="EMBL" id="NHZ66140.1"/>
    </source>
</evidence>
<dbReference type="RefSeq" id="WP_167240045.1">
    <property type="nucleotide sequence ID" value="NZ_WHJF01000115.1"/>
</dbReference>
<dbReference type="PANTHER" id="PTHR35566:SF1">
    <property type="entry name" value="TYPE VI SECRETION SYSTEM BASEPLATE COMPONENT TSSK1"/>
    <property type="match status" value="1"/>
</dbReference>